<dbReference type="GO" id="GO:0016020">
    <property type="term" value="C:membrane"/>
    <property type="evidence" value="ECO:0007669"/>
    <property type="project" value="UniProtKB-SubCell"/>
</dbReference>
<feature type="transmembrane region" description="Helical" evidence="6">
    <location>
        <begin position="163"/>
        <end position="184"/>
    </location>
</feature>
<feature type="transmembrane region" description="Helical" evidence="6">
    <location>
        <begin position="367"/>
        <end position="389"/>
    </location>
</feature>
<feature type="transmembrane region" description="Helical" evidence="6">
    <location>
        <begin position="135"/>
        <end position="156"/>
    </location>
</feature>
<keyword evidence="4 6" id="KW-0472">Membrane</keyword>
<feature type="transmembrane region" description="Helical" evidence="6">
    <location>
        <begin position="104"/>
        <end position="123"/>
    </location>
</feature>
<dbReference type="RefSeq" id="XP_008084074.1">
    <property type="nucleotide sequence ID" value="XM_008085883.1"/>
</dbReference>
<keyword evidence="9" id="KW-1185">Reference proteome</keyword>
<dbReference type="InterPro" id="IPR020846">
    <property type="entry name" value="MFS_dom"/>
</dbReference>
<evidence type="ECO:0000256" key="4">
    <source>
        <dbReference type="ARBA" id="ARBA00023136"/>
    </source>
</evidence>
<dbReference type="OrthoDB" id="2985014at2759"/>
<organism evidence="8 9">
    <name type="scientific">Glarea lozoyensis (strain ATCC 20868 / MF5171)</name>
    <dbReference type="NCBI Taxonomy" id="1116229"/>
    <lineage>
        <taxon>Eukaryota</taxon>
        <taxon>Fungi</taxon>
        <taxon>Dikarya</taxon>
        <taxon>Ascomycota</taxon>
        <taxon>Pezizomycotina</taxon>
        <taxon>Leotiomycetes</taxon>
        <taxon>Helotiales</taxon>
        <taxon>Helotiaceae</taxon>
        <taxon>Glarea</taxon>
    </lineage>
</organism>
<feature type="transmembrane region" description="Helical" evidence="6">
    <location>
        <begin position="265"/>
        <end position="283"/>
    </location>
</feature>
<feature type="transmembrane region" description="Helical" evidence="6">
    <location>
        <begin position="478"/>
        <end position="498"/>
    </location>
</feature>
<dbReference type="Proteomes" id="UP000016922">
    <property type="component" value="Unassembled WGS sequence"/>
</dbReference>
<evidence type="ECO:0000256" key="1">
    <source>
        <dbReference type="ARBA" id="ARBA00004141"/>
    </source>
</evidence>
<feature type="compositionally biased region" description="Basic and acidic residues" evidence="5">
    <location>
        <begin position="504"/>
        <end position="520"/>
    </location>
</feature>
<dbReference type="PANTHER" id="PTHR42718">
    <property type="entry name" value="MAJOR FACILITATOR SUPERFAMILY MULTIDRUG TRANSPORTER MFSC"/>
    <property type="match status" value="1"/>
</dbReference>
<feature type="transmembrane region" description="Helical" evidence="6">
    <location>
        <begin position="304"/>
        <end position="327"/>
    </location>
</feature>
<dbReference type="HOGENOM" id="CLU_000960_27_3_1"/>
<feature type="transmembrane region" description="Helical" evidence="6">
    <location>
        <begin position="401"/>
        <end position="422"/>
    </location>
</feature>
<name>S3CWE7_GLAL2</name>
<feature type="region of interest" description="Disordered" evidence="5">
    <location>
        <begin position="504"/>
        <end position="534"/>
    </location>
</feature>
<evidence type="ECO:0000313" key="9">
    <source>
        <dbReference type="Proteomes" id="UP000016922"/>
    </source>
</evidence>
<reference evidence="8 9" key="1">
    <citation type="journal article" date="2013" name="BMC Genomics">
        <title>Genomics-driven discovery of the pneumocandin biosynthetic gene cluster in the fungus Glarea lozoyensis.</title>
        <authorList>
            <person name="Chen L."/>
            <person name="Yue Q."/>
            <person name="Zhang X."/>
            <person name="Xiang M."/>
            <person name="Wang C."/>
            <person name="Li S."/>
            <person name="Che Y."/>
            <person name="Ortiz-Lopez F.J."/>
            <person name="Bills G.F."/>
            <person name="Liu X."/>
            <person name="An Z."/>
        </authorList>
    </citation>
    <scope>NUCLEOTIDE SEQUENCE [LARGE SCALE GENOMIC DNA]</scope>
    <source>
        <strain evidence="9">ATCC 20868 / MF5171</strain>
    </source>
</reference>
<feature type="transmembrane region" description="Helical" evidence="6">
    <location>
        <begin position="234"/>
        <end position="253"/>
    </location>
</feature>
<comment type="subcellular location">
    <subcellularLocation>
        <location evidence="1">Membrane</location>
        <topology evidence="1">Multi-pass membrane protein</topology>
    </subcellularLocation>
</comment>
<sequence length="534" mass="57765">MAATKSTLPTGDEVRVEALSVVGRRPECFSSTIKECLFVLTATMSIGMSSFLYGLCTVITAPIAKDLGMTSAEITWIGASSALCSGSFLLFFAKIADTFGRRGLLIFSMAAFAISALITGFATNPLYLDVFCGLLGLWSAASVPPAIGILGAAYDVPSKRKNWAFACFSAGNPVGYVMGCIFSGVATDLFNWRASFYLLAIIYAVFFVAALWTVPKIQHDTVGLTWESLKRFDLFGIALSMVGLAFFCASLTIAGDAPKGWSTPYIIALLIVGLALLFGFVGWEKICKYPVMPLRIWRDRNFSWINIVVLLGFTPFSASVFWLSLYLQNVLNYSTLSVAVHLLPQAIAGILVNILAGAILHRVNNKLLVMIGAMSYFGAMLLFATMRYGEQSEKERYWSRLFPALVLSVIGADLQFNVANMYVLSSLPSHQQSLAGGIFNTITKVGTAVGLGITTSIYNAAGTSGQALQRTWRPYELVFWFCVGCSGLGVLCVPFLTITTQGGKESREQSSHGNSEEDKAGMVVGLDVLTDKRS</sequence>
<evidence type="ECO:0000259" key="7">
    <source>
        <dbReference type="PROSITE" id="PS50850"/>
    </source>
</evidence>
<dbReference type="EMBL" id="KE145367">
    <property type="protein sequence ID" value="EPE29965.1"/>
    <property type="molecule type" value="Genomic_DNA"/>
</dbReference>
<evidence type="ECO:0000313" key="8">
    <source>
        <dbReference type="EMBL" id="EPE29965.1"/>
    </source>
</evidence>
<dbReference type="OMA" id="SYWAFIF"/>
<evidence type="ECO:0000256" key="6">
    <source>
        <dbReference type="SAM" id="Phobius"/>
    </source>
</evidence>
<feature type="transmembrane region" description="Helical" evidence="6">
    <location>
        <begin position="434"/>
        <end position="458"/>
    </location>
</feature>
<keyword evidence="2 6" id="KW-0812">Transmembrane</keyword>
<evidence type="ECO:0000256" key="5">
    <source>
        <dbReference type="SAM" id="MobiDB-lite"/>
    </source>
</evidence>
<dbReference type="GeneID" id="19460183"/>
<accession>S3CWE7</accession>
<dbReference type="GO" id="GO:0022857">
    <property type="term" value="F:transmembrane transporter activity"/>
    <property type="evidence" value="ECO:0007669"/>
    <property type="project" value="InterPro"/>
</dbReference>
<dbReference type="eggNOG" id="KOG0254">
    <property type="taxonomic scope" value="Eukaryota"/>
</dbReference>
<keyword evidence="3 6" id="KW-1133">Transmembrane helix</keyword>
<dbReference type="Gene3D" id="1.20.1250.20">
    <property type="entry name" value="MFS general substrate transporter like domains"/>
    <property type="match status" value="2"/>
</dbReference>
<dbReference type="SUPFAM" id="SSF103473">
    <property type="entry name" value="MFS general substrate transporter"/>
    <property type="match status" value="2"/>
</dbReference>
<feature type="transmembrane region" description="Helical" evidence="6">
    <location>
        <begin position="74"/>
        <end position="92"/>
    </location>
</feature>
<dbReference type="Pfam" id="PF07690">
    <property type="entry name" value="MFS_1"/>
    <property type="match status" value="1"/>
</dbReference>
<feature type="domain" description="Major facilitator superfamily (MFS) profile" evidence="7">
    <location>
        <begin position="38"/>
        <end position="501"/>
    </location>
</feature>
<dbReference type="PROSITE" id="PS50850">
    <property type="entry name" value="MFS"/>
    <property type="match status" value="1"/>
</dbReference>
<dbReference type="KEGG" id="glz:GLAREA_01125"/>
<dbReference type="PANTHER" id="PTHR42718:SF23">
    <property type="entry name" value="MAJOR FACILITATOR SUPERFAMILY (MFS) PROFILE DOMAIN-CONTAINING PROTEIN"/>
    <property type="match status" value="1"/>
</dbReference>
<dbReference type="AlphaFoldDB" id="S3CWE7"/>
<feature type="transmembrane region" description="Helical" evidence="6">
    <location>
        <begin position="339"/>
        <end position="360"/>
    </location>
</feature>
<dbReference type="InterPro" id="IPR011701">
    <property type="entry name" value="MFS"/>
</dbReference>
<evidence type="ECO:0000256" key="2">
    <source>
        <dbReference type="ARBA" id="ARBA00022692"/>
    </source>
</evidence>
<proteinExistence type="predicted"/>
<protein>
    <submittedName>
        <fullName evidence="8">MFS general substrate transporter</fullName>
    </submittedName>
</protein>
<gene>
    <name evidence="8" type="ORF">GLAREA_01125</name>
</gene>
<dbReference type="InterPro" id="IPR036259">
    <property type="entry name" value="MFS_trans_sf"/>
</dbReference>
<feature type="transmembrane region" description="Helical" evidence="6">
    <location>
        <begin position="37"/>
        <end position="62"/>
    </location>
</feature>
<feature type="transmembrane region" description="Helical" evidence="6">
    <location>
        <begin position="196"/>
        <end position="214"/>
    </location>
</feature>
<evidence type="ECO:0000256" key="3">
    <source>
        <dbReference type="ARBA" id="ARBA00022989"/>
    </source>
</evidence>